<dbReference type="InterPro" id="IPR011004">
    <property type="entry name" value="Trimer_LpxA-like_sf"/>
</dbReference>
<dbReference type="RefSeq" id="WP_345883059.1">
    <property type="nucleotide sequence ID" value="NZ_JBDFRB010000002.1"/>
</dbReference>
<dbReference type="PANTHER" id="PTHR43300">
    <property type="entry name" value="ACETYLTRANSFERASE"/>
    <property type="match status" value="1"/>
</dbReference>
<dbReference type="Pfam" id="PF17836">
    <property type="entry name" value="PglD_N"/>
    <property type="match status" value="1"/>
</dbReference>
<protein>
    <submittedName>
        <fullName evidence="2">Transferase</fullName>
    </submittedName>
</protein>
<dbReference type="EMBL" id="JBDFRB010000002">
    <property type="protein sequence ID" value="MEN2743534.1"/>
    <property type="molecule type" value="Genomic_DNA"/>
</dbReference>
<reference evidence="2 3" key="1">
    <citation type="submission" date="2024-05" db="EMBL/GenBank/DDBJ databases">
        <title>Sinomonas sp. nov., isolated from a waste landfill.</title>
        <authorList>
            <person name="Zhao Y."/>
        </authorList>
    </citation>
    <scope>NUCLEOTIDE SEQUENCE [LARGE SCALE GENOMIC DNA]</scope>
    <source>
        <strain evidence="2 3">CCTCC AB2014300</strain>
    </source>
</reference>
<keyword evidence="3" id="KW-1185">Reference proteome</keyword>
<accession>A0ABU9WWI2</accession>
<organism evidence="2 3">
    <name type="scientific">Sinomonas halotolerans</name>
    <dbReference type="NCBI Taxonomy" id="1644133"/>
    <lineage>
        <taxon>Bacteria</taxon>
        <taxon>Bacillati</taxon>
        <taxon>Actinomycetota</taxon>
        <taxon>Actinomycetes</taxon>
        <taxon>Micrococcales</taxon>
        <taxon>Micrococcaceae</taxon>
        <taxon>Sinomonas</taxon>
    </lineage>
</organism>
<proteinExistence type="predicted"/>
<keyword evidence="2" id="KW-0808">Transferase</keyword>
<dbReference type="SUPFAM" id="SSF51161">
    <property type="entry name" value="Trimeric LpxA-like enzymes"/>
    <property type="match status" value="1"/>
</dbReference>
<dbReference type="Proteomes" id="UP001422074">
    <property type="component" value="Unassembled WGS sequence"/>
</dbReference>
<dbReference type="Gene3D" id="2.160.10.10">
    <property type="entry name" value="Hexapeptide repeat proteins"/>
    <property type="match status" value="1"/>
</dbReference>
<comment type="caution">
    <text evidence="2">The sequence shown here is derived from an EMBL/GenBank/DDBJ whole genome shotgun (WGS) entry which is preliminary data.</text>
</comment>
<feature type="domain" description="PglD N-terminal" evidence="1">
    <location>
        <begin position="5"/>
        <end position="88"/>
    </location>
</feature>
<gene>
    <name evidence="2" type="ORF">ABCQ75_03135</name>
</gene>
<evidence type="ECO:0000259" key="1">
    <source>
        <dbReference type="Pfam" id="PF17836"/>
    </source>
</evidence>
<evidence type="ECO:0000313" key="2">
    <source>
        <dbReference type="EMBL" id="MEN2743534.1"/>
    </source>
</evidence>
<dbReference type="InterPro" id="IPR041561">
    <property type="entry name" value="PglD_N"/>
</dbReference>
<sequence length="224" mass="21841">MTAWLILGASGHGRSLASIIRGRGERVAGVCDAAAGGRAPEGFGSADGSLPQVFTDDAEALAWAGAAGVSIAIGIGDNRVRAAVAEKILADAGLRRLAAPLVAGSATVDATARLGALAQVAEHAHVGPLASIGEAAIVNTGAIVEHDAVVGRAAHIAPKAAVLGAGSVGELVLMGSGACVLPGVSVGDRAVLGAAAVAARDLDAVATYVGVPARRLDTTKGRSQ</sequence>
<name>A0ABU9WWI2_9MICC</name>
<dbReference type="PANTHER" id="PTHR43300:SF7">
    <property type="entry name" value="UDP-N-ACETYLBACILLOSAMINE N-ACETYLTRANSFERASE"/>
    <property type="match status" value="1"/>
</dbReference>
<dbReference type="InterPro" id="IPR050179">
    <property type="entry name" value="Trans_hexapeptide_repeat"/>
</dbReference>
<dbReference type="Gene3D" id="3.40.50.20">
    <property type="match status" value="1"/>
</dbReference>
<evidence type="ECO:0000313" key="3">
    <source>
        <dbReference type="Proteomes" id="UP001422074"/>
    </source>
</evidence>
<dbReference type="GO" id="GO:0016740">
    <property type="term" value="F:transferase activity"/>
    <property type="evidence" value="ECO:0007669"/>
    <property type="project" value="UniProtKB-KW"/>
</dbReference>